<keyword evidence="3" id="KW-1185">Reference proteome</keyword>
<sequence length="106" mass="11625">MRVSYFNFPSPPHSSHAALSLSLSPRPSASAHHQPLPAPSATRAPPSATPTYGISSKSGNVAHRTPPADRHRQRPPPKNRPAERHPRYQNRGLFCQDPFFATNLVS</sequence>
<organism evidence="2 3">
    <name type="scientific">Carpinus fangiana</name>
    <dbReference type="NCBI Taxonomy" id="176857"/>
    <lineage>
        <taxon>Eukaryota</taxon>
        <taxon>Viridiplantae</taxon>
        <taxon>Streptophyta</taxon>
        <taxon>Embryophyta</taxon>
        <taxon>Tracheophyta</taxon>
        <taxon>Spermatophyta</taxon>
        <taxon>Magnoliopsida</taxon>
        <taxon>eudicotyledons</taxon>
        <taxon>Gunneridae</taxon>
        <taxon>Pentapetalae</taxon>
        <taxon>rosids</taxon>
        <taxon>fabids</taxon>
        <taxon>Fagales</taxon>
        <taxon>Betulaceae</taxon>
        <taxon>Carpinus</taxon>
    </lineage>
</organism>
<feature type="region of interest" description="Disordered" evidence="1">
    <location>
        <begin position="1"/>
        <end position="94"/>
    </location>
</feature>
<evidence type="ECO:0000256" key="1">
    <source>
        <dbReference type="SAM" id="MobiDB-lite"/>
    </source>
</evidence>
<accession>A0A660KTX0</accession>
<proteinExistence type="predicted"/>
<dbReference type="Proteomes" id="UP000327013">
    <property type="component" value="Chromosome 4"/>
</dbReference>
<protein>
    <submittedName>
        <fullName evidence="2">Uncharacterized protein</fullName>
    </submittedName>
</protein>
<name>A0A660KTX0_9ROSI</name>
<dbReference type="AlphaFoldDB" id="A0A660KTX0"/>
<evidence type="ECO:0000313" key="3">
    <source>
        <dbReference type="Proteomes" id="UP000327013"/>
    </source>
</evidence>
<evidence type="ECO:0000313" key="2">
    <source>
        <dbReference type="EMBL" id="KAE8037719.1"/>
    </source>
</evidence>
<feature type="compositionally biased region" description="Low complexity" evidence="1">
    <location>
        <begin position="13"/>
        <end position="51"/>
    </location>
</feature>
<dbReference type="EMBL" id="CM017324">
    <property type="protein sequence ID" value="KAE8037719.1"/>
    <property type="molecule type" value="Genomic_DNA"/>
</dbReference>
<reference evidence="2 3" key="1">
    <citation type="submission" date="2019-06" db="EMBL/GenBank/DDBJ databases">
        <title>A chromosomal-level reference genome of Carpinus fangiana (Coryloideae, Betulaceae).</title>
        <authorList>
            <person name="Yang X."/>
            <person name="Wang Z."/>
            <person name="Zhang L."/>
            <person name="Hao G."/>
            <person name="Liu J."/>
            <person name="Yang Y."/>
        </authorList>
    </citation>
    <scope>NUCLEOTIDE SEQUENCE [LARGE SCALE GENOMIC DNA]</scope>
    <source>
        <strain evidence="2">Cfa_2016G</strain>
        <tissue evidence="2">Leaf</tissue>
    </source>
</reference>
<gene>
    <name evidence="2" type="ORF">FH972_010284</name>
</gene>